<dbReference type="RefSeq" id="XP_033584988.1">
    <property type="nucleotide sequence ID" value="XM_033714878.1"/>
</dbReference>
<dbReference type="EMBL" id="MU003692">
    <property type="protein sequence ID" value="KAF2818024.1"/>
    <property type="molecule type" value="Genomic_DNA"/>
</dbReference>
<dbReference type="Proteomes" id="UP000504636">
    <property type="component" value="Unplaced"/>
</dbReference>
<accession>A0A6A6ZCI4</accession>
<reference evidence="3" key="2">
    <citation type="submission" date="2020-04" db="EMBL/GenBank/DDBJ databases">
        <authorList>
            <consortium name="NCBI Genome Project"/>
        </authorList>
    </citation>
    <scope>NUCLEOTIDE SEQUENCE</scope>
    <source>
        <strain evidence="3">CBS 304.34</strain>
    </source>
</reference>
<name>A0A6A6ZCI4_9PEZI</name>
<dbReference type="GeneID" id="54455771"/>
<protein>
    <submittedName>
        <fullName evidence="1 3">Uncharacterized protein</fullName>
    </submittedName>
</protein>
<dbReference type="AlphaFoldDB" id="A0A6A6ZCI4"/>
<organism evidence="1">
    <name type="scientific">Mytilinidion resinicola</name>
    <dbReference type="NCBI Taxonomy" id="574789"/>
    <lineage>
        <taxon>Eukaryota</taxon>
        <taxon>Fungi</taxon>
        <taxon>Dikarya</taxon>
        <taxon>Ascomycota</taxon>
        <taxon>Pezizomycotina</taxon>
        <taxon>Dothideomycetes</taxon>
        <taxon>Pleosporomycetidae</taxon>
        <taxon>Mytilinidiales</taxon>
        <taxon>Mytilinidiaceae</taxon>
        <taxon>Mytilinidion</taxon>
    </lineage>
</organism>
<evidence type="ECO:0000313" key="3">
    <source>
        <dbReference type="RefSeq" id="XP_033584988.1"/>
    </source>
</evidence>
<keyword evidence="2" id="KW-1185">Reference proteome</keyword>
<gene>
    <name evidence="1 3" type="ORF">BDZ99DRAFT_373573</name>
</gene>
<proteinExistence type="predicted"/>
<reference evidence="3" key="3">
    <citation type="submission" date="2025-04" db="UniProtKB">
        <authorList>
            <consortium name="RefSeq"/>
        </authorList>
    </citation>
    <scope>IDENTIFICATION</scope>
    <source>
        <strain evidence="3">CBS 304.34</strain>
    </source>
</reference>
<sequence>KNAEEIAPAHFKFVQEMADRFIILVRYSGIPHPVDWLQRLKAYRIKIRYTTNTEGVIKWIDNMLLYSNIRFSMP</sequence>
<evidence type="ECO:0000313" key="1">
    <source>
        <dbReference type="EMBL" id="KAF2818024.1"/>
    </source>
</evidence>
<dbReference type="OrthoDB" id="5425274at2759"/>
<feature type="non-terminal residue" evidence="1">
    <location>
        <position position="1"/>
    </location>
</feature>
<reference evidence="1 3" key="1">
    <citation type="journal article" date="2020" name="Stud. Mycol.">
        <title>101 Dothideomycetes genomes: a test case for predicting lifestyles and emergence of pathogens.</title>
        <authorList>
            <person name="Haridas S."/>
            <person name="Albert R."/>
            <person name="Binder M."/>
            <person name="Bloem J."/>
            <person name="Labutti K."/>
            <person name="Salamov A."/>
            <person name="Andreopoulos B."/>
            <person name="Baker S."/>
            <person name="Barry K."/>
            <person name="Bills G."/>
            <person name="Bluhm B."/>
            <person name="Cannon C."/>
            <person name="Castanera R."/>
            <person name="Culley D."/>
            <person name="Daum C."/>
            <person name="Ezra D."/>
            <person name="Gonzalez J."/>
            <person name="Henrissat B."/>
            <person name="Kuo A."/>
            <person name="Liang C."/>
            <person name="Lipzen A."/>
            <person name="Lutzoni F."/>
            <person name="Magnuson J."/>
            <person name="Mondo S."/>
            <person name="Nolan M."/>
            <person name="Ohm R."/>
            <person name="Pangilinan J."/>
            <person name="Park H.-J."/>
            <person name="Ramirez L."/>
            <person name="Alfaro M."/>
            <person name="Sun H."/>
            <person name="Tritt A."/>
            <person name="Yoshinaga Y."/>
            <person name="Zwiers L.-H."/>
            <person name="Turgeon B."/>
            <person name="Goodwin S."/>
            <person name="Spatafora J."/>
            <person name="Crous P."/>
            <person name="Grigoriev I."/>
        </authorList>
    </citation>
    <scope>NUCLEOTIDE SEQUENCE</scope>
    <source>
        <strain evidence="1 3">CBS 304.34</strain>
    </source>
</reference>
<evidence type="ECO:0000313" key="2">
    <source>
        <dbReference type="Proteomes" id="UP000504636"/>
    </source>
</evidence>